<dbReference type="EMBL" id="CVRY01000002">
    <property type="protein sequence ID" value="CRL60114.1"/>
    <property type="molecule type" value="Genomic_DNA"/>
</dbReference>
<evidence type="ECO:0000313" key="3">
    <source>
        <dbReference type="Proteomes" id="UP000183920"/>
    </source>
</evidence>
<name>A0A0G4Q3B5_9GAMM</name>
<dbReference type="AlphaFoldDB" id="A0A0G4Q3B5"/>
<evidence type="ECO:0000313" key="1">
    <source>
        <dbReference type="EMBL" id="CRL60114.1"/>
    </source>
</evidence>
<dbReference type="InterPro" id="IPR010064">
    <property type="entry name" value="HK97-gp10_tail"/>
</dbReference>
<organism evidence="1 3">
    <name type="scientific">Proteus penneri</name>
    <dbReference type="NCBI Taxonomy" id="102862"/>
    <lineage>
        <taxon>Bacteria</taxon>
        <taxon>Pseudomonadati</taxon>
        <taxon>Pseudomonadota</taxon>
        <taxon>Gammaproteobacteria</taxon>
        <taxon>Enterobacterales</taxon>
        <taxon>Morganellaceae</taxon>
        <taxon>Proteus</taxon>
    </lineage>
</organism>
<sequence>MITNLSVTGLDELGRKLKQLDVELKTKILRDAGREAMQVVKEDMEAHAGFDAKSTEPHMRDNITIKTTRVKNTNGAVMVTVGPTKPHYMKARAQEFGTIKQVARPFIRPALDYNQRAVLNTLTEHIRHALSLYT</sequence>
<protein>
    <recommendedName>
        <fullName evidence="4">Phage protein, HK97 gp10 family</fullName>
    </recommendedName>
</protein>
<dbReference type="EMBL" id="CVRY01000005">
    <property type="protein sequence ID" value="CRL63955.1"/>
    <property type="molecule type" value="Genomic_DNA"/>
</dbReference>
<evidence type="ECO:0008006" key="4">
    <source>
        <dbReference type="Google" id="ProtNLM"/>
    </source>
</evidence>
<gene>
    <name evidence="1" type="ORF">BN1804_00758</name>
    <name evidence="2" type="ORF">BN1804_02759</name>
</gene>
<dbReference type="NCBIfam" id="TIGR01725">
    <property type="entry name" value="phge_HK97_gp10"/>
    <property type="match status" value="1"/>
</dbReference>
<reference evidence="3" key="1">
    <citation type="submission" date="2015-06" db="EMBL/GenBank/DDBJ databases">
        <authorList>
            <person name="Urmite Genomes"/>
        </authorList>
    </citation>
    <scope>NUCLEOTIDE SEQUENCE [LARGE SCALE GENOMIC DNA]</scope>
    <source>
        <strain evidence="3">CSUR P1867</strain>
    </source>
</reference>
<proteinExistence type="predicted"/>
<dbReference type="Pfam" id="PF04883">
    <property type="entry name" value="HK97-gp10_like"/>
    <property type="match status" value="1"/>
</dbReference>
<accession>A0A0G4Q3B5</accession>
<evidence type="ECO:0000313" key="2">
    <source>
        <dbReference type="EMBL" id="CRL63955.1"/>
    </source>
</evidence>
<dbReference type="Proteomes" id="UP000183920">
    <property type="component" value="Unassembled WGS sequence"/>
</dbReference>
<reference evidence="1" key="2">
    <citation type="submission" date="2015-06" db="EMBL/GenBank/DDBJ databases">
        <authorList>
            <person name="Urmite Genomes Urmite Genomes"/>
        </authorList>
    </citation>
    <scope>NUCLEOTIDE SEQUENCE [LARGE SCALE GENOMIC DNA]</scope>
    <source>
        <strain evidence="1">CSUR P1867</strain>
    </source>
</reference>